<dbReference type="GO" id="GO:0000278">
    <property type="term" value="P:mitotic cell cycle"/>
    <property type="evidence" value="ECO:0007669"/>
    <property type="project" value="UniProtKB-ARBA"/>
</dbReference>
<keyword evidence="1" id="KW-0132">Cell division</keyword>
<dbReference type="PROSITE" id="PS00292">
    <property type="entry name" value="CYCLINS"/>
    <property type="match status" value="1"/>
</dbReference>
<evidence type="ECO:0000259" key="5">
    <source>
        <dbReference type="SMART" id="SM00385"/>
    </source>
</evidence>
<feature type="domain" description="Cyclin-like" evidence="5">
    <location>
        <begin position="68"/>
        <end position="152"/>
    </location>
</feature>
<evidence type="ECO:0000259" key="6">
    <source>
        <dbReference type="SMART" id="SM01332"/>
    </source>
</evidence>
<reference evidence="7 8" key="1">
    <citation type="submission" date="2024-07" db="EMBL/GenBank/DDBJ databases">
        <title>Chromosome-level genome assembly of the water stick insect Ranatra chinensis (Heteroptera: Nepidae).</title>
        <authorList>
            <person name="Liu X."/>
        </authorList>
    </citation>
    <scope>NUCLEOTIDE SEQUENCE [LARGE SCALE GENOMIC DNA]</scope>
    <source>
        <strain evidence="7">Cailab_2021Rc</strain>
        <tissue evidence="7">Muscle</tissue>
    </source>
</reference>
<evidence type="ECO:0000313" key="7">
    <source>
        <dbReference type="EMBL" id="KAL1130308.1"/>
    </source>
</evidence>
<dbReference type="InterPro" id="IPR006671">
    <property type="entry name" value="Cyclin_N"/>
</dbReference>
<dbReference type="InterPro" id="IPR013763">
    <property type="entry name" value="Cyclin-like_dom"/>
</dbReference>
<dbReference type="SMART" id="SM01332">
    <property type="entry name" value="Cyclin_C"/>
    <property type="match status" value="1"/>
</dbReference>
<dbReference type="SMART" id="SM00385">
    <property type="entry name" value="CYCLIN"/>
    <property type="match status" value="2"/>
</dbReference>
<dbReference type="EMBL" id="JBFDAA010000008">
    <property type="protein sequence ID" value="KAL1130308.1"/>
    <property type="molecule type" value="Genomic_DNA"/>
</dbReference>
<feature type="domain" description="Cyclin-like" evidence="5">
    <location>
        <begin position="165"/>
        <end position="248"/>
    </location>
</feature>
<protein>
    <recommendedName>
        <fullName evidence="9">Cyclin A</fullName>
    </recommendedName>
</protein>
<dbReference type="Pfam" id="PF00134">
    <property type="entry name" value="Cyclin_N"/>
    <property type="match status" value="1"/>
</dbReference>
<keyword evidence="2 4" id="KW-0195">Cyclin</keyword>
<dbReference type="GO" id="GO:0051301">
    <property type="term" value="P:cell division"/>
    <property type="evidence" value="ECO:0007669"/>
    <property type="project" value="UniProtKB-KW"/>
</dbReference>
<evidence type="ECO:0008006" key="9">
    <source>
        <dbReference type="Google" id="ProtNLM"/>
    </source>
</evidence>
<dbReference type="InterPro" id="IPR004367">
    <property type="entry name" value="Cyclin_C-dom"/>
</dbReference>
<evidence type="ECO:0000256" key="4">
    <source>
        <dbReference type="RuleBase" id="RU000383"/>
    </source>
</evidence>
<feature type="domain" description="Cyclin C-terminal" evidence="6">
    <location>
        <begin position="161"/>
        <end position="269"/>
    </location>
</feature>
<dbReference type="InterPro" id="IPR046965">
    <property type="entry name" value="Cyclin_A/B-like"/>
</dbReference>
<dbReference type="Gene3D" id="1.10.472.10">
    <property type="entry name" value="Cyclin-like"/>
    <property type="match status" value="2"/>
</dbReference>
<dbReference type="CDD" id="cd20504">
    <property type="entry name" value="CYCLIN_CCNA_rpt1"/>
    <property type="match status" value="1"/>
</dbReference>
<comment type="caution">
    <text evidence="7">The sequence shown here is derived from an EMBL/GenBank/DDBJ whole genome shotgun (WGS) entry which is preliminary data.</text>
</comment>
<evidence type="ECO:0000256" key="3">
    <source>
        <dbReference type="ARBA" id="ARBA00023306"/>
    </source>
</evidence>
<organism evidence="7 8">
    <name type="scientific">Ranatra chinensis</name>
    <dbReference type="NCBI Taxonomy" id="642074"/>
    <lineage>
        <taxon>Eukaryota</taxon>
        <taxon>Metazoa</taxon>
        <taxon>Ecdysozoa</taxon>
        <taxon>Arthropoda</taxon>
        <taxon>Hexapoda</taxon>
        <taxon>Insecta</taxon>
        <taxon>Pterygota</taxon>
        <taxon>Neoptera</taxon>
        <taxon>Paraneoptera</taxon>
        <taxon>Hemiptera</taxon>
        <taxon>Heteroptera</taxon>
        <taxon>Panheteroptera</taxon>
        <taxon>Nepomorpha</taxon>
        <taxon>Nepidae</taxon>
        <taxon>Ranatrinae</taxon>
        <taxon>Ranatra</taxon>
    </lineage>
</organism>
<dbReference type="Proteomes" id="UP001558652">
    <property type="component" value="Unassembled WGS sequence"/>
</dbReference>
<dbReference type="InterPro" id="IPR048258">
    <property type="entry name" value="Cyclins_cyclin-box"/>
</dbReference>
<proteinExistence type="inferred from homology"/>
<evidence type="ECO:0000256" key="2">
    <source>
        <dbReference type="ARBA" id="ARBA00023127"/>
    </source>
</evidence>
<dbReference type="FunFam" id="1.10.472.10:FF:000001">
    <property type="entry name" value="G2/mitotic-specific cyclin"/>
    <property type="match status" value="1"/>
</dbReference>
<dbReference type="InterPro" id="IPR039361">
    <property type="entry name" value="Cyclin"/>
</dbReference>
<comment type="similarity">
    <text evidence="4">Belongs to the cyclin family.</text>
</comment>
<keyword evidence="3" id="KW-0131">Cell cycle</keyword>
<dbReference type="InterPro" id="IPR036915">
    <property type="entry name" value="Cyclin-like_sf"/>
</dbReference>
<evidence type="ECO:0000256" key="1">
    <source>
        <dbReference type="ARBA" id="ARBA00022618"/>
    </source>
</evidence>
<accession>A0ABD0YG91</accession>
<evidence type="ECO:0000313" key="8">
    <source>
        <dbReference type="Proteomes" id="UP001558652"/>
    </source>
</evidence>
<dbReference type="PANTHER" id="PTHR10177">
    <property type="entry name" value="CYCLINS"/>
    <property type="match status" value="1"/>
</dbReference>
<dbReference type="AlphaFoldDB" id="A0ABD0YG91"/>
<keyword evidence="8" id="KW-1185">Reference proteome</keyword>
<dbReference type="Pfam" id="PF02984">
    <property type="entry name" value="Cyclin_C"/>
    <property type="match status" value="1"/>
</dbReference>
<name>A0ABD0YG91_9HEMI</name>
<dbReference type="PIRSF" id="PIRSF001771">
    <property type="entry name" value="Cyclin_A_B_D_E"/>
    <property type="match status" value="1"/>
</dbReference>
<dbReference type="GO" id="GO:0005634">
    <property type="term" value="C:nucleus"/>
    <property type="evidence" value="ECO:0007669"/>
    <property type="project" value="UniProtKB-ARBA"/>
</dbReference>
<gene>
    <name evidence="7" type="ORF">AAG570_013246</name>
</gene>
<dbReference type="SUPFAM" id="SSF47954">
    <property type="entry name" value="Cyclin-like"/>
    <property type="match status" value="2"/>
</dbReference>
<sequence>MSIDKSPTACNLLAETIKLQLEGLYDCDTYKDDIYRYLRQLETKHRPKAYYMRRQPDVTYSMRAILVDWLVEVGEEYKLHNETLFMAVSYIDRFLSIMAVVRAKLQLLGTSAMFIASKFEEIYPPEIGEFTYITDDTYTKKQVLRMEHLILKVLSFNLSCPTAYTFVVHLSVTASLPDNVFMLAMYLCELTLLEADPYLQYNPSLIASAAIALARHCLGYIEVWTQSLVRASGYNLHNLATVVAHLNSTHSKAATAAPHAIKEKYKVMK</sequence>